<dbReference type="Proteomes" id="UP001301769">
    <property type="component" value="Unassembled WGS sequence"/>
</dbReference>
<evidence type="ECO:0000313" key="1">
    <source>
        <dbReference type="EMBL" id="KAK4206514.1"/>
    </source>
</evidence>
<keyword evidence="2" id="KW-1185">Reference proteome</keyword>
<sequence length="84" mass="10235">SLMRDENAPIYPTNEDLKSFEQRRNLIQLRKKFKQVREKYAHDSPQTKRISLRINHLLYYLADLVVEERRIVYFAEADRRRQVG</sequence>
<comment type="caution">
    <text evidence="1">The sequence shown here is derived from an EMBL/GenBank/DDBJ whole genome shotgun (WGS) entry which is preliminary data.</text>
</comment>
<dbReference type="EMBL" id="MU858395">
    <property type="protein sequence ID" value="KAK4206514.1"/>
    <property type="molecule type" value="Genomic_DNA"/>
</dbReference>
<reference evidence="1" key="2">
    <citation type="submission" date="2023-05" db="EMBL/GenBank/DDBJ databases">
        <authorList>
            <consortium name="Lawrence Berkeley National Laboratory"/>
            <person name="Steindorff A."/>
            <person name="Hensen N."/>
            <person name="Bonometti L."/>
            <person name="Westerberg I."/>
            <person name="Brannstrom I.O."/>
            <person name="Guillou S."/>
            <person name="Cros-Aarteil S."/>
            <person name="Calhoun S."/>
            <person name="Haridas S."/>
            <person name="Kuo A."/>
            <person name="Mondo S."/>
            <person name="Pangilinan J."/>
            <person name="Riley R."/>
            <person name="Labutti K."/>
            <person name="Andreopoulos B."/>
            <person name="Lipzen A."/>
            <person name="Chen C."/>
            <person name="Yanf M."/>
            <person name="Daum C."/>
            <person name="Ng V."/>
            <person name="Clum A."/>
            <person name="Ohm R."/>
            <person name="Martin F."/>
            <person name="Silar P."/>
            <person name="Natvig D."/>
            <person name="Lalanne C."/>
            <person name="Gautier V."/>
            <person name="Ament-Velasquez S.L."/>
            <person name="Kruys A."/>
            <person name="Hutchinson M.I."/>
            <person name="Powell A.J."/>
            <person name="Barry K."/>
            <person name="Miller A.N."/>
            <person name="Grigoriev I.V."/>
            <person name="Debuchy R."/>
            <person name="Gladieux P."/>
            <person name="Thoren M.H."/>
            <person name="Johannesson H."/>
        </authorList>
    </citation>
    <scope>NUCLEOTIDE SEQUENCE</scope>
    <source>
        <strain evidence="1">PSN293</strain>
    </source>
</reference>
<name>A0AAN7B170_9PEZI</name>
<dbReference type="AlphaFoldDB" id="A0AAN7B170"/>
<evidence type="ECO:0000313" key="2">
    <source>
        <dbReference type="Proteomes" id="UP001301769"/>
    </source>
</evidence>
<proteinExistence type="predicted"/>
<gene>
    <name evidence="1" type="ORF">QBC37DRAFT_237189</name>
</gene>
<protein>
    <submittedName>
        <fullName evidence="1">Uncharacterized protein</fullName>
    </submittedName>
</protein>
<reference evidence="1" key="1">
    <citation type="journal article" date="2023" name="Mol. Phylogenet. Evol.">
        <title>Genome-scale phylogeny and comparative genomics of the fungal order Sordariales.</title>
        <authorList>
            <person name="Hensen N."/>
            <person name="Bonometti L."/>
            <person name="Westerberg I."/>
            <person name="Brannstrom I.O."/>
            <person name="Guillou S."/>
            <person name="Cros-Aarteil S."/>
            <person name="Calhoun S."/>
            <person name="Haridas S."/>
            <person name="Kuo A."/>
            <person name="Mondo S."/>
            <person name="Pangilinan J."/>
            <person name="Riley R."/>
            <person name="LaButti K."/>
            <person name="Andreopoulos B."/>
            <person name="Lipzen A."/>
            <person name="Chen C."/>
            <person name="Yan M."/>
            <person name="Daum C."/>
            <person name="Ng V."/>
            <person name="Clum A."/>
            <person name="Steindorff A."/>
            <person name="Ohm R.A."/>
            <person name="Martin F."/>
            <person name="Silar P."/>
            <person name="Natvig D.O."/>
            <person name="Lalanne C."/>
            <person name="Gautier V."/>
            <person name="Ament-Velasquez S.L."/>
            <person name="Kruys A."/>
            <person name="Hutchinson M.I."/>
            <person name="Powell A.J."/>
            <person name="Barry K."/>
            <person name="Miller A.N."/>
            <person name="Grigoriev I.V."/>
            <person name="Debuchy R."/>
            <person name="Gladieux P."/>
            <person name="Hiltunen Thoren M."/>
            <person name="Johannesson H."/>
        </authorList>
    </citation>
    <scope>NUCLEOTIDE SEQUENCE</scope>
    <source>
        <strain evidence="1">PSN293</strain>
    </source>
</reference>
<organism evidence="1 2">
    <name type="scientific">Rhypophila decipiens</name>
    <dbReference type="NCBI Taxonomy" id="261697"/>
    <lineage>
        <taxon>Eukaryota</taxon>
        <taxon>Fungi</taxon>
        <taxon>Dikarya</taxon>
        <taxon>Ascomycota</taxon>
        <taxon>Pezizomycotina</taxon>
        <taxon>Sordariomycetes</taxon>
        <taxon>Sordariomycetidae</taxon>
        <taxon>Sordariales</taxon>
        <taxon>Naviculisporaceae</taxon>
        <taxon>Rhypophila</taxon>
    </lineage>
</organism>
<accession>A0AAN7B170</accession>
<feature type="non-terminal residue" evidence="1">
    <location>
        <position position="84"/>
    </location>
</feature>
<feature type="non-terminal residue" evidence="1">
    <location>
        <position position="1"/>
    </location>
</feature>